<evidence type="ECO:0000256" key="4">
    <source>
        <dbReference type="PROSITE-ProRule" id="PRU01343"/>
    </source>
</evidence>
<keyword evidence="8" id="KW-1185">Reference proteome</keyword>
<name>A0AAW1GTW1_SAPOF</name>
<dbReference type="Proteomes" id="UP001443914">
    <property type="component" value="Unassembled WGS sequence"/>
</dbReference>
<dbReference type="PROSITE" id="PS51999">
    <property type="entry name" value="ZF_GRF"/>
    <property type="match status" value="1"/>
</dbReference>
<evidence type="ECO:0000256" key="2">
    <source>
        <dbReference type="ARBA" id="ARBA00022771"/>
    </source>
</evidence>
<gene>
    <name evidence="7" type="ORF">RND81_14G237600</name>
</gene>
<keyword evidence="1" id="KW-0479">Metal-binding</keyword>
<evidence type="ECO:0000259" key="6">
    <source>
        <dbReference type="PROSITE" id="PS51999"/>
    </source>
</evidence>
<dbReference type="GO" id="GO:0008270">
    <property type="term" value="F:zinc ion binding"/>
    <property type="evidence" value="ECO:0007669"/>
    <property type="project" value="UniProtKB-KW"/>
</dbReference>
<feature type="domain" description="GRF-type" evidence="6">
    <location>
        <begin position="76"/>
        <end position="118"/>
    </location>
</feature>
<protein>
    <recommendedName>
        <fullName evidence="6">GRF-type domain-containing protein</fullName>
    </recommendedName>
</protein>
<dbReference type="AlphaFoldDB" id="A0AAW1GTW1"/>
<evidence type="ECO:0000256" key="3">
    <source>
        <dbReference type="ARBA" id="ARBA00022833"/>
    </source>
</evidence>
<reference evidence="7" key="1">
    <citation type="submission" date="2024-03" db="EMBL/GenBank/DDBJ databases">
        <title>WGS assembly of Saponaria officinalis var. Norfolk2.</title>
        <authorList>
            <person name="Jenkins J."/>
            <person name="Shu S."/>
            <person name="Grimwood J."/>
            <person name="Barry K."/>
            <person name="Goodstein D."/>
            <person name="Schmutz J."/>
            <person name="Leebens-Mack J."/>
            <person name="Osbourn A."/>
        </authorList>
    </citation>
    <scope>NUCLEOTIDE SEQUENCE [LARGE SCALE GENOMIC DNA]</scope>
    <source>
        <strain evidence="7">JIC</strain>
    </source>
</reference>
<keyword evidence="5" id="KW-0175">Coiled coil</keyword>
<organism evidence="7 8">
    <name type="scientific">Saponaria officinalis</name>
    <name type="common">Common soapwort</name>
    <name type="synonym">Lychnis saponaria</name>
    <dbReference type="NCBI Taxonomy" id="3572"/>
    <lineage>
        <taxon>Eukaryota</taxon>
        <taxon>Viridiplantae</taxon>
        <taxon>Streptophyta</taxon>
        <taxon>Embryophyta</taxon>
        <taxon>Tracheophyta</taxon>
        <taxon>Spermatophyta</taxon>
        <taxon>Magnoliopsida</taxon>
        <taxon>eudicotyledons</taxon>
        <taxon>Gunneridae</taxon>
        <taxon>Pentapetalae</taxon>
        <taxon>Caryophyllales</taxon>
        <taxon>Caryophyllaceae</taxon>
        <taxon>Caryophylleae</taxon>
        <taxon>Saponaria</taxon>
    </lineage>
</organism>
<keyword evidence="2 4" id="KW-0863">Zinc-finger</keyword>
<dbReference type="InterPro" id="IPR010666">
    <property type="entry name" value="Znf_GRF"/>
</dbReference>
<evidence type="ECO:0000313" key="8">
    <source>
        <dbReference type="Proteomes" id="UP001443914"/>
    </source>
</evidence>
<dbReference type="EMBL" id="JBDFQZ010000014">
    <property type="protein sequence ID" value="KAK9667161.1"/>
    <property type="molecule type" value="Genomic_DNA"/>
</dbReference>
<evidence type="ECO:0000256" key="1">
    <source>
        <dbReference type="ARBA" id="ARBA00022723"/>
    </source>
</evidence>
<evidence type="ECO:0000256" key="5">
    <source>
        <dbReference type="SAM" id="Coils"/>
    </source>
</evidence>
<accession>A0AAW1GTW1</accession>
<sequence>MLVFISAFRTRLSSSIISFNPKDHQGGWLSKVSATVVVGVAVATFICRHAWIRIQDSRDASTPEEASTSEESELQCSCGLPAKLRISKTLRNPYRLFYNCSKSTFHHQCEYFHWSDELSANVERSRREINFLRSECIRLHRKVAYVQSRRDHDRALWERQRSELRSKVSSLQTELDDIKRRIQHLYDLDNMPPIDDSFFTNEDDDGAIDIQIL</sequence>
<comment type="caution">
    <text evidence="7">The sequence shown here is derived from an EMBL/GenBank/DDBJ whole genome shotgun (WGS) entry which is preliminary data.</text>
</comment>
<evidence type="ECO:0000313" key="7">
    <source>
        <dbReference type="EMBL" id="KAK9667161.1"/>
    </source>
</evidence>
<proteinExistence type="predicted"/>
<dbReference type="PANTHER" id="PTHR33248">
    <property type="entry name" value="ZINC ION-BINDING PROTEIN"/>
    <property type="match status" value="1"/>
</dbReference>
<dbReference type="Pfam" id="PF06839">
    <property type="entry name" value="Zn_ribbon_GRF"/>
    <property type="match status" value="1"/>
</dbReference>
<feature type="coiled-coil region" evidence="5">
    <location>
        <begin position="115"/>
        <end position="188"/>
    </location>
</feature>
<keyword evidence="3" id="KW-0862">Zinc</keyword>